<dbReference type="Proteomes" id="UP001139157">
    <property type="component" value="Unassembled WGS sequence"/>
</dbReference>
<accession>A0A9X2ECF8</accession>
<dbReference type="Gene3D" id="3.40.50.300">
    <property type="entry name" value="P-loop containing nucleotide triphosphate hydrolases"/>
    <property type="match status" value="1"/>
</dbReference>
<dbReference type="RefSeq" id="WP_251917677.1">
    <property type="nucleotide sequence ID" value="NZ_JAMRXG010000020.1"/>
</dbReference>
<evidence type="ECO:0000256" key="5">
    <source>
        <dbReference type="ARBA" id="ARBA00022840"/>
    </source>
</evidence>
<organism evidence="8 9">
    <name type="scientific">Nocardia pulmonis</name>
    <dbReference type="NCBI Taxonomy" id="2951408"/>
    <lineage>
        <taxon>Bacteria</taxon>
        <taxon>Bacillati</taxon>
        <taxon>Actinomycetota</taxon>
        <taxon>Actinomycetes</taxon>
        <taxon>Mycobacteriales</taxon>
        <taxon>Nocardiaceae</taxon>
        <taxon>Nocardia</taxon>
    </lineage>
</organism>
<reference evidence="8" key="1">
    <citation type="submission" date="2022-06" db="EMBL/GenBank/DDBJ databases">
        <title>Novel species in genus nocardia.</title>
        <authorList>
            <person name="Li F."/>
        </authorList>
    </citation>
    <scope>NUCLEOTIDE SEQUENCE</scope>
    <source>
        <strain evidence="8">CDC141</strain>
    </source>
</reference>
<comment type="subcellular location">
    <subcellularLocation>
        <location evidence="1">Cell membrane</location>
        <topology evidence="1">Peripheral membrane protein</topology>
    </subcellularLocation>
</comment>
<evidence type="ECO:0000313" key="9">
    <source>
        <dbReference type="Proteomes" id="UP001139157"/>
    </source>
</evidence>
<dbReference type="SUPFAM" id="SSF52540">
    <property type="entry name" value="P-loop containing nucleoside triphosphate hydrolases"/>
    <property type="match status" value="1"/>
</dbReference>
<sequence>MAQLSLDFPGVEVVARGITARGPQGCAFDGVSLAVEAGRLGVVTGPSGSGRTSLLLALAGRMRLVAGVLAVGGHRIPEQAARVRELVAVARAEPAVYPDAELSVREHIRERLLLGGPRISPATISAAFELLEIQPPQDIPLGRLHPDEQTVIAVALAAAERPGALVLDDVATAPVWSALHTLTGHGLTVLAATDRVPPGLDPEATTVIELAHPIDRDRLTTAAKE</sequence>
<dbReference type="PANTHER" id="PTHR42711">
    <property type="entry name" value="ABC TRANSPORTER ATP-BINDING PROTEIN"/>
    <property type="match status" value="1"/>
</dbReference>
<dbReference type="InterPro" id="IPR050763">
    <property type="entry name" value="ABC_transporter_ATP-binding"/>
</dbReference>
<gene>
    <name evidence="8" type="ORF">NDR86_32420</name>
</gene>
<keyword evidence="3" id="KW-0813">Transport</keyword>
<evidence type="ECO:0000256" key="2">
    <source>
        <dbReference type="ARBA" id="ARBA00005417"/>
    </source>
</evidence>
<keyword evidence="4" id="KW-0547">Nucleotide-binding</keyword>
<name>A0A9X2ECF8_9NOCA</name>
<evidence type="ECO:0000256" key="3">
    <source>
        <dbReference type="ARBA" id="ARBA00022448"/>
    </source>
</evidence>
<keyword evidence="5 8" id="KW-0067">ATP-binding</keyword>
<evidence type="ECO:0000313" key="8">
    <source>
        <dbReference type="EMBL" id="MCM6778202.1"/>
    </source>
</evidence>
<dbReference type="InterPro" id="IPR003439">
    <property type="entry name" value="ABC_transporter-like_ATP-bd"/>
</dbReference>
<evidence type="ECO:0000259" key="7">
    <source>
        <dbReference type="SMART" id="SM00382"/>
    </source>
</evidence>
<protein>
    <submittedName>
        <fullName evidence="8">ATP-binding cassette domain-containing protein</fullName>
    </submittedName>
</protein>
<dbReference type="GO" id="GO:0005886">
    <property type="term" value="C:plasma membrane"/>
    <property type="evidence" value="ECO:0007669"/>
    <property type="project" value="UniProtKB-SubCell"/>
</dbReference>
<dbReference type="PANTHER" id="PTHR42711:SF5">
    <property type="entry name" value="ABC TRANSPORTER ATP-BINDING PROTEIN NATA"/>
    <property type="match status" value="1"/>
</dbReference>
<dbReference type="GO" id="GO:0005524">
    <property type="term" value="F:ATP binding"/>
    <property type="evidence" value="ECO:0007669"/>
    <property type="project" value="UniProtKB-KW"/>
</dbReference>
<evidence type="ECO:0000256" key="6">
    <source>
        <dbReference type="ARBA" id="ARBA00023251"/>
    </source>
</evidence>
<dbReference type="SMART" id="SM00382">
    <property type="entry name" value="AAA"/>
    <property type="match status" value="1"/>
</dbReference>
<dbReference type="GO" id="GO:0016887">
    <property type="term" value="F:ATP hydrolysis activity"/>
    <property type="evidence" value="ECO:0007669"/>
    <property type="project" value="InterPro"/>
</dbReference>
<feature type="domain" description="AAA+ ATPase" evidence="7">
    <location>
        <begin position="37"/>
        <end position="215"/>
    </location>
</feature>
<comment type="similarity">
    <text evidence="2">Belongs to the ABC transporter superfamily.</text>
</comment>
<keyword evidence="9" id="KW-1185">Reference proteome</keyword>
<dbReference type="EMBL" id="JAMRXG010000020">
    <property type="protein sequence ID" value="MCM6778202.1"/>
    <property type="molecule type" value="Genomic_DNA"/>
</dbReference>
<dbReference type="InterPro" id="IPR027417">
    <property type="entry name" value="P-loop_NTPase"/>
</dbReference>
<evidence type="ECO:0000256" key="4">
    <source>
        <dbReference type="ARBA" id="ARBA00022741"/>
    </source>
</evidence>
<dbReference type="InterPro" id="IPR003593">
    <property type="entry name" value="AAA+_ATPase"/>
</dbReference>
<dbReference type="AlphaFoldDB" id="A0A9X2ECF8"/>
<dbReference type="GO" id="GO:0046677">
    <property type="term" value="P:response to antibiotic"/>
    <property type="evidence" value="ECO:0007669"/>
    <property type="project" value="UniProtKB-KW"/>
</dbReference>
<keyword evidence="6" id="KW-0046">Antibiotic resistance</keyword>
<proteinExistence type="inferred from homology"/>
<dbReference type="Pfam" id="PF00005">
    <property type="entry name" value="ABC_tran"/>
    <property type="match status" value="1"/>
</dbReference>
<evidence type="ECO:0000256" key="1">
    <source>
        <dbReference type="ARBA" id="ARBA00004202"/>
    </source>
</evidence>
<comment type="caution">
    <text evidence="8">The sequence shown here is derived from an EMBL/GenBank/DDBJ whole genome shotgun (WGS) entry which is preliminary data.</text>
</comment>